<dbReference type="PATRIC" id="fig|360411.5.peg.2054"/>
<evidence type="ECO:0000256" key="7">
    <source>
        <dbReference type="SAM" id="Phobius"/>
    </source>
</evidence>
<evidence type="ECO:0000256" key="3">
    <source>
        <dbReference type="ARBA" id="ARBA00022448"/>
    </source>
</evidence>
<feature type="domain" description="Cation efflux protein cytoplasmic" evidence="9">
    <location>
        <begin position="219"/>
        <end position="294"/>
    </location>
</feature>
<dbReference type="RefSeq" id="WP_061918481.1">
    <property type="nucleotide sequence ID" value="NZ_DF967971.1"/>
</dbReference>
<evidence type="ECO:0000256" key="2">
    <source>
        <dbReference type="ARBA" id="ARBA00008114"/>
    </source>
</evidence>
<evidence type="ECO:0000313" key="10">
    <source>
        <dbReference type="EMBL" id="KPL74395.1"/>
    </source>
</evidence>
<evidence type="ECO:0000256" key="6">
    <source>
        <dbReference type="ARBA" id="ARBA00023136"/>
    </source>
</evidence>
<dbReference type="Proteomes" id="UP000050514">
    <property type="component" value="Unassembled WGS sequence"/>
</dbReference>
<dbReference type="OrthoDB" id="9806522at2"/>
<dbReference type="Pfam" id="PF01545">
    <property type="entry name" value="Cation_efflux"/>
    <property type="match status" value="1"/>
</dbReference>
<dbReference type="EMBL" id="LGHJ01000017">
    <property type="protein sequence ID" value="KPL74395.1"/>
    <property type="molecule type" value="Genomic_DNA"/>
</dbReference>
<comment type="similarity">
    <text evidence="2">Belongs to the cation diffusion facilitator (CDF) transporter (TC 2.A.4) family.</text>
</comment>
<dbReference type="Gene3D" id="3.30.70.1350">
    <property type="entry name" value="Cation efflux protein, cytoplasmic domain"/>
    <property type="match status" value="1"/>
</dbReference>
<comment type="subcellular location">
    <subcellularLocation>
        <location evidence="1">Membrane</location>
        <topology evidence="1">Multi-pass membrane protein</topology>
    </subcellularLocation>
</comment>
<dbReference type="Gene3D" id="1.20.1510.10">
    <property type="entry name" value="Cation efflux protein transmembrane domain"/>
    <property type="match status" value="1"/>
</dbReference>
<name>A0A0P6WVV4_9CHLR</name>
<feature type="transmembrane region" description="Helical" evidence="7">
    <location>
        <begin position="20"/>
        <end position="42"/>
    </location>
</feature>
<dbReference type="Pfam" id="PF16916">
    <property type="entry name" value="ZT_dimer"/>
    <property type="match status" value="1"/>
</dbReference>
<keyword evidence="3" id="KW-0813">Transport</keyword>
<evidence type="ECO:0000313" key="11">
    <source>
        <dbReference type="Proteomes" id="UP000050514"/>
    </source>
</evidence>
<dbReference type="SUPFAM" id="SSF160240">
    <property type="entry name" value="Cation efflux protein cytoplasmic domain-like"/>
    <property type="match status" value="1"/>
</dbReference>
<feature type="transmembrane region" description="Helical" evidence="7">
    <location>
        <begin position="84"/>
        <end position="103"/>
    </location>
</feature>
<evidence type="ECO:0000259" key="9">
    <source>
        <dbReference type="Pfam" id="PF16916"/>
    </source>
</evidence>
<dbReference type="InterPro" id="IPR002524">
    <property type="entry name" value="Cation_efflux"/>
</dbReference>
<dbReference type="STRING" id="360411.AC812_11165"/>
<dbReference type="InterPro" id="IPR027469">
    <property type="entry name" value="Cation_efflux_TMD_sf"/>
</dbReference>
<evidence type="ECO:0000256" key="4">
    <source>
        <dbReference type="ARBA" id="ARBA00022692"/>
    </source>
</evidence>
<dbReference type="SUPFAM" id="SSF161111">
    <property type="entry name" value="Cation efflux protein transmembrane domain-like"/>
    <property type="match status" value="1"/>
</dbReference>
<dbReference type="PANTHER" id="PTHR43840:SF15">
    <property type="entry name" value="MITOCHONDRIAL METAL TRANSPORTER 1-RELATED"/>
    <property type="match status" value="1"/>
</dbReference>
<feature type="transmembrane region" description="Helical" evidence="7">
    <location>
        <begin position="123"/>
        <end position="143"/>
    </location>
</feature>
<proteinExistence type="inferred from homology"/>
<dbReference type="AlphaFoldDB" id="A0A0P6WVV4"/>
<evidence type="ECO:0000259" key="8">
    <source>
        <dbReference type="Pfam" id="PF01545"/>
    </source>
</evidence>
<protein>
    <submittedName>
        <fullName evidence="10">Cation transporter</fullName>
    </submittedName>
</protein>
<feature type="transmembrane region" description="Helical" evidence="7">
    <location>
        <begin position="188"/>
        <end position="206"/>
    </location>
</feature>
<dbReference type="GO" id="GO:0016020">
    <property type="term" value="C:membrane"/>
    <property type="evidence" value="ECO:0007669"/>
    <property type="project" value="UniProtKB-SubCell"/>
</dbReference>
<accession>A0A0P6WVV4</accession>
<dbReference type="PANTHER" id="PTHR43840">
    <property type="entry name" value="MITOCHONDRIAL METAL TRANSPORTER 1-RELATED"/>
    <property type="match status" value="1"/>
</dbReference>
<organism evidence="10 11">
    <name type="scientific">Bellilinea caldifistulae</name>
    <dbReference type="NCBI Taxonomy" id="360411"/>
    <lineage>
        <taxon>Bacteria</taxon>
        <taxon>Bacillati</taxon>
        <taxon>Chloroflexota</taxon>
        <taxon>Anaerolineae</taxon>
        <taxon>Anaerolineales</taxon>
        <taxon>Anaerolineaceae</taxon>
        <taxon>Bellilinea</taxon>
    </lineage>
</organism>
<gene>
    <name evidence="10" type="ORF">AC812_11165</name>
</gene>
<dbReference type="InterPro" id="IPR027470">
    <property type="entry name" value="Cation_efflux_CTD"/>
</dbReference>
<keyword evidence="11" id="KW-1185">Reference proteome</keyword>
<evidence type="ECO:0000256" key="1">
    <source>
        <dbReference type="ARBA" id="ARBA00004141"/>
    </source>
</evidence>
<dbReference type="InterPro" id="IPR036837">
    <property type="entry name" value="Cation_efflux_CTD_sf"/>
</dbReference>
<comment type="caution">
    <text evidence="10">The sequence shown here is derived from an EMBL/GenBank/DDBJ whole genome shotgun (WGS) entry which is preliminary data.</text>
</comment>
<keyword evidence="6 7" id="KW-0472">Membrane</keyword>
<feature type="domain" description="Cation efflux protein transmembrane" evidence="8">
    <location>
        <begin position="21"/>
        <end position="211"/>
    </location>
</feature>
<keyword evidence="4 7" id="KW-0812">Transmembrane</keyword>
<dbReference type="InterPro" id="IPR058533">
    <property type="entry name" value="Cation_efflux_TM"/>
</dbReference>
<keyword evidence="5 7" id="KW-1133">Transmembrane helix</keyword>
<dbReference type="GO" id="GO:0008324">
    <property type="term" value="F:monoatomic cation transmembrane transporter activity"/>
    <property type="evidence" value="ECO:0007669"/>
    <property type="project" value="InterPro"/>
</dbReference>
<dbReference type="NCBIfam" id="TIGR01297">
    <property type="entry name" value="CDF"/>
    <property type="match status" value="1"/>
</dbReference>
<dbReference type="InterPro" id="IPR050291">
    <property type="entry name" value="CDF_Transporter"/>
</dbReference>
<reference evidence="10 11" key="1">
    <citation type="submission" date="2015-07" db="EMBL/GenBank/DDBJ databases">
        <title>Draft genome of Bellilinea caldifistulae DSM 17877.</title>
        <authorList>
            <person name="Hemp J."/>
            <person name="Ward L.M."/>
            <person name="Pace L.A."/>
            <person name="Fischer W.W."/>
        </authorList>
    </citation>
    <scope>NUCLEOTIDE SEQUENCE [LARGE SCALE GENOMIC DNA]</scope>
    <source>
        <strain evidence="10 11">GOMI-1</strain>
    </source>
</reference>
<evidence type="ECO:0000256" key="5">
    <source>
        <dbReference type="ARBA" id="ARBA00022989"/>
    </source>
</evidence>
<sequence length="298" mass="32508">MRWVRDYTPQPTENGLYRSALLVTISGNVLLAAVKSLAAYFSGSVALYSDAANSISDVLYSVMMVLGLYLAQRPPDLSHPQGHSRFEPLVGTLISFSMAFAGYEALRASFIRFQQGGLAIEPGLPTIALLFSAAVKVGMYLFIRNTARKLTSPTLNTAAKDNLSDVLTSSAAFVGAFGSKLIHPITDPIAGFLVAIWIFRAAFLAARENLNFLTGAGASEELRQRIIQEASSVPGVLRVHHLMTDYSGPRLIADLHVNVDGNTTLTESHRITDEIIARLEAMPEIDRAYVHLEPDDWE</sequence>